<protein>
    <submittedName>
        <fullName evidence="1">Tetratricopeptide repeat protein</fullName>
    </submittedName>
</protein>
<keyword evidence="2" id="KW-1185">Reference proteome</keyword>
<accession>A0ABY4MCD8</accession>
<reference evidence="1" key="1">
    <citation type="submission" date="2021-10" db="EMBL/GenBank/DDBJ databases">
        <title>Streptomyces nigrumlapis sp.nov.,an antimicrobial producing actinobacterium isolated from Black Gobi rocks.</title>
        <authorList>
            <person name="Wen Y."/>
            <person name="Zhang W."/>
            <person name="Liu X.G."/>
        </authorList>
    </citation>
    <scope>NUCLEOTIDE SEQUENCE</scope>
    <source>
        <strain evidence="1">ST13-2-2</strain>
    </source>
</reference>
<organism evidence="1 2">
    <name type="scientific">Streptomyces halobius</name>
    <dbReference type="NCBI Taxonomy" id="2879846"/>
    <lineage>
        <taxon>Bacteria</taxon>
        <taxon>Bacillati</taxon>
        <taxon>Actinomycetota</taxon>
        <taxon>Actinomycetes</taxon>
        <taxon>Kitasatosporales</taxon>
        <taxon>Streptomycetaceae</taxon>
        <taxon>Streptomyces</taxon>
    </lineage>
</organism>
<dbReference type="InterPro" id="IPR011990">
    <property type="entry name" value="TPR-like_helical_dom_sf"/>
</dbReference>
<dbReference type="SUPFAM" id="SSF48452">
    <property type="entry name" value="TPR-like"/>
    <property type="match status" value="1"/>
</dbReference>
<dbReference type="InterPro" id="IPR027417">
    <property type="entry name" value="P-loop_NTPase"/>
</dbReference>
<dbReference type="RefSeq" id="WP_248866272.1">
    <property type="nucleotide sequence ID" value="NZ_CP086322.1"/>
</dbReference>
<dbReference type="Gene3D" id="3.40.50.300">
    <property type="entry name" value="P-loop containing nucleotide triphosphate hydrolases"/>
    <property type="match status" value="1"/>
</dbReference>
<dbReference type="Proteomes" id="UP000830115">
    <property type="component" value="Chromosome"/>
</dbReference>
<proteinExistence type="predicted"/>
<gene>
    <name evidence="1" type="ORF">K9S39_28975</name>
</gene>
<name>A0ABY4MCD8_9ACTN</name>
<dbReference type="Gene3D" id="1.25.40.10">
    <property type="entry name" value="Tetratricopeptide repeat domain"/>
    <property type="match status" value="2"/>
</dbReference>
<evidence type="ECO:0000313" key="2">
    <source>
        <dbReference type="Proteomes" id="UP000830115"/>
    </source>
</evidence>
<dbReference type="EMBL" id="CP086322">
    <property type="protein sequence ID" value="UQA95355.1"/>
    <property type="molecule type" value="Genomic_DNA"/>
</dbReference>
<dbReference type="SUPFAM" id="SSF52540">
    <property type="entry name" value="P-loop containing nucleoside triphosphate hydrolases"/>
    <property type="match status" value="1"/>
</dbReference>
<dbReference type="Pfam" id="PF13424">
    <property type="entry name" value="TPR_12"/>
    <property type="match status" value="1"/>
</dbReference>
<sequence length="593" mass="64021">MDRKASASALAIHWGSAHARLFPEGQLYVDLRGGATAGTLDQATMLRRLLRQLGLADDEVPPVVEDRADLYRATVADRRLLVVLDHARSAAQIRPVLTSAPGVFTIVVARRPLSGLDAVPVPVGPLTEGDARDLLGQLTGKEAIAAAEAALPEVLTRCAGSPFALRAAAVRLMEPPRRNREPAVRDDDPVHIAAEDAYRDLPPDAARLYRLLALRPWPVLGPAVAGATAKISEPEAEALLAELAARRLLETTPDGRYRYRPSVRRHAEAAAAREDGIAGCSAAVSRGVAWSLEFAVRADRAVLPQRWHLGPLYARLEPGHPYADQSEALTALVGELGQLLEAVRAAEELGDRDSVCQLCEALWSVQLKAGRHDELLPALRAGTRAADALEADARAADGASEGALAASRTSGRTHTQLALALVEVGRYEEAESELRAAADAEQRAGHSRGRATAVESLGLQRLRQWRFHEAYDCFDTADGLLAAIPQDGEGAADVPRARALLERHRGRALRGLARWDEAEQRLRRALRFFRETAEPYNTARTLTDLAETHLDAGAPAAARPLIDEATRLLQGERATFPLIHLRALGERCQGEVG</sequence>
<evidence type="ECO:0000313" key="1">
    <source>
        <dbReference type="EMBL" id="UQA95355.1"/>
    </source>
</evidence>